<dbReference type="AlphaFoldDB" id="A0A4Q8B8Y6"/>
<evidence type="ECO:0000256" key="1">
    <source>
        <dbReference type="SAM" id="MobiDB-lite"/>
    </source>
</evidence>
<gene>
    <name evidence="2" type="ORF">EV384_2637</name>
</gene>
<protein>
    <submittedName>
        <fullName evidence="2">Trypsin-like peptidase</fullName>
    </submittedName>
</protein>
<evidence type="ECO:0000313" key="2">
    <source>
        <dbReference type="EMBL" id="RZU74194.1"/>
    </source>
</evidence>
<feature type="region of interest" description="Disordered" evidence="1">
    <location>
        <begin position="16"/>
        <end position="252"/>
    </location>
</feature>
<dbReference type="InterPro" id="IPR043504">
    <property type="entry name" value="Peptidase_S1_PA_chymotrypsin"/>
</dbReference>
<feature type="compositionally biased region" description="Low complexity" evidence="1">
    <location>
        <begin position="189"/>
        <end position="200"/>
    </location>
</feature>
<sequence length="578" mass="56379">MASRQGVYGEDVAIMTAGYGSGDGTPGHGADEATEGGRAERPETGRPGPLPPRFEPHRPVVPGYPAAVPGPPSPAAAVPPAPAGPSGEPATGFPTAPAGAPTTAFPPASANPPVAGYSAASGFSGISGSPPGASAPGQPAAGAQPGLPSPAGFGAAAPASETGLTGPGQSSVPGPRAGWSAPPNSGQWGAPTGPGSAATGAPGGPGGWAPTEPAPEQPSRAGSPFPGASPGQPSAGPGQPVGQPISGPAYPGGQAGSGAAYLGGQPVSGPAYPGGQAGSGAAYLGGQPVSGPAYPGGQPVSAPAYPGGPGGWPVPAAGPDRRPRLPVVALALAAVLALVAGVQAYQLHRLDDRLAASDRRLAEAQRADGTRLDSLDKRTEGLEKQVGAAFNPEAVASAVLPSVFRVRAGQFTGTAFAIGKPPAGGGTTLLTNFHVVESVFDGGGRKVFLERTDQRFEATIVKVDKAKDIAQLRTTAKFTGLVAAGTPVKSGQQIVVVGAPLGLQDSVTTGVVSAFRKDEDGSGPVIQFDAPINPGNSGGPVINGSKEVVGIATAKARDAEGIGLAVPIRTACDTFKLC</sequence>
<dbReference type="Pfam" id="PF13365">
    <property type="entry name" value="Trypsin_2"/>
    <property type="match status" value="1"/>
</dbReference>
<accession>A0A4Q8B8Y6</accession>
<feature type="compositionally biased region" description="Low complexity" evidence="1">
    <location>
        <begin position="115"/>
        <end position="159"/>
    </location>
</feature>
<dbReference type="InterPro" id="IPR001940">
    <property type="entry name" value="Peptidase_S1C"/>
</dbReference>
<dbReference type="PRINTS" id="PR00834">
    <property type="entry name" value="PROTEASES2C"/>
</dbReference>
<dbReference type="EMBL" id="SHLD01000001">
    <property type="protein sequence ID" value="RZU74194.1"/>
    <property type="molecule type" value="Genomic_DNA"/>
</dbReference>
<organism evidence="2 3">
    <name type="scientific">Micromonospora kangleipakensis</name>
    <dbReference type="NCBI Taxonomy" id="1077942"/>
    <lineage>
        <taxon>Bacteria</taxon>
        <taxon>Bacillati</taxon>
        <taxon>Actinomycetota</taxon>
        <taxon>Actinomycetes</taxon>
        <taxon>Micromonosporales</taxon>
        <taxon>Micromonosporaceae</taxon>
        <taxon>Micromonospora</taxon>
    </lineage>
</organism>
<feature type="compositionally biased region" description="Low complexity" evidence="1">
    <location>
        <begin position="84"/>
        <end position="108"/>
    </location>
</feature>
<dbReference type="Gene3D" id="2.40.10.10">
    <property type="entry name" value="Trypsin-like serine proteases"/>
    <property type="match status" value="2"/>
</dbReference>
<dbReference type="SUPFAM" id="SSF50494">
    <property type="entry name" value="Trypsin-like serine proteases"/>
    <property type="match status" value="1"/>
</dbReference>
<dbReference type="GO" id="GO:0006508">
    <property type="term" value="P:proteolysis"/>
    <property type="evidence" value="ECO:0007669"/>
    <property type="project" value="InterPro"/>
</dbReference>
<comment type="caution">
    <text evidence="2">The sequence shown here is derived from an EMBL/GenBank/DDBJ whole genome shotgun (WGS) entry which is preliminary data.</text>
</comment>
<proteinExistence type="predicted"/>
<dbReference type="Proteomes" id="UP000294114">
    <property type="component" value="Unassembled WGS sequence"/>
</dbReference>
<feature type="compositionally biased region" description="Low complexity" evidence="1">
    <location>
        <begin position="218"/>
        <end position="244"/>
    </location>
</feature>
<reference evidence="2 3" key="1">
    <citation type="submission" date="2019-02" db="EMBL/GenBank/DDBJ databases">
        <title>Sequencing the genomes of 1000 actinobacteria strains.</title>
        <authorList>
            <person name="Klenk H.-P."/>
        </authorList>
    </citation>
    <scope>NUCLEOTIDE SEQUENCE [LARGE SCALE GENOMIC DNA]</scope>
    <source>
        <strain evidence="2 3">DSM 45612</strain>
    </source>
</reference>
<name>A0A4Q8B8Y6_9ACTN</name>
<keyword evidence="3" id="KW-1185">Reference proteome</keyword>
<feature type="compositionally biased region" description="Basic and acidic residues" evidence="1">
    <location>
        <begin position="29"/>
        <end position="44"/>
    </location>
</feature>
<dbReference type="InterPro" id="IPR009003">
    <property type="entry name" value="Peptidase_S1_PA"/>
</dbReference>
<evidence type="ECO:0000313" key="3">
    <source>
        <dbReference type="Proteomes" id="UP000294114"/>
    </source>
</evidence>
<dbReference type="GO" id="GO:0004252">
    <property type="term" value="F:serine-type endopeptidase activity"/>
    <property type="evidence" value="ECO:0007669"/>
    <property type="project" value="InterPro"/>
</dbReference>
<dbReference type="PANTHER" id="PTHR43019">
    <property type="entry name" value="SERINE ENDOPROTEASE DEGS"/>
    <property type="match status" value="1"/>
</dbReference>
<dbReference type="PANTHER" id="PTHR43019:SF23">
    <property type="entry name" value="PROTEASE DO-LIKE 5, CHLOROPLASTIC"/>
    <property type="match status" value="1"/>
</dbReference>
<feature type="compositionally biased region" description="Pro residues" evidence="1">
    <location>
        <begin position="68"/>
        <end position="83"/>
    </location>
</feature>